<accession>A0ABW4IQP4</accession>
<dbReference type="Proteomes" id="UP001597261">
    <property type="component" value="Unassembled WGS sequence"/>
</dbReference>
<organism evidence="1 2">
    <name type="scientific">Streptomyces caeni</name>
    <dbReference type="NCBI Taxonomy" id="2307231"/>
    <lineage>
        <taxon>Bacteria</taxon>
        <taxon>Bacillati</taxon>
        <taxon>Actinomycetota</taxon>
        <taxon>Actinomycetes</taxon>
        <taxon>Kitasatosporales</taxon>
        <taxon>Streptomycetaceae</taxon>
        <taxon>Streptomyces</taxon>
    </lineage>
</organism>
<sequence length="51" mass="5190">MVLEAQAAVVTDLFGIAGGEGTQARFQLPGGELPWGMACGAALPWAARCTV</sequence>
<gene>
    <name evidence="1" type="ORF">ACFSL4_14835</name>
</gene>
<reference evidence="2" key="1">
    <citation type="journal article" date="2019" name="Int. J. Syst. Evol. Microbiol.">
        <title>The Global Catalogue of Microorganisms (GCM) 10K type strain sequencing project: providing services to taxonomists for standard genome sequencing and annotation.</title>
        <authorList>
            <consortium name="The Broad Institute Genomics Platform"/>
            <consortium name="The Broad Institute Genome Sequencing Center for Infectious Disease"/>
            <person name="Wu L."/>
            <person name="Ma J."/>
        </authorList>
    </citation>
    <scope>NUCLEOTIDE SEQUENCE [LARGE SCALE GENOMIC DNA]</scope>
    <source>
        <strain evidence="2">CGMCC 1.12470</strain>
    </source>
</reference>
<proteinExistence type="predicted"/>
<name>A0ABW4IQP4_9ACTN</name>
<comment type="caution">
    <text evidence="1">The sequence shown here is derived from an EMBL/GenBank/DDBJ whole genome shotgun (WGS) entry which is preliminary data.</text>
</comment>
<dbReference type="EMBL" id="JBHUDX010000038">
    <property type="protein sequence ID" value="MFD1659447.1"/>
    <property type="molecule type" value="Genomic_DNA"/>
</dbReference>
<evidence type="ECO:0000313" key="1">
    <source>
        <dbReference type="EMBL" id="MFD1659447.1"/>
    </source>
</evidence>
<protein>
    <submittedName>
        <fullName evidence="1">Uncharacterized protein</fullName>
    </submittedName>
</protein>
<keyword evidence="2" id="KW-1185">Reference proteome</keyword>
<evidence type="ECO:0000313" key="2">
    <source>
        <dbReference type="Proteomes" id="UP001597261"/>
    </source>
</evidence>